<name>A0A7W5ZG21_9BACT</name>
<evidence type="ECO:0000313" key="1">
    <source>
        <dbReference type="EMBL" id="MBB3836688.1"/>
    </source>
</evidence>
<accession>A0A7W5ZG21</accession>
<proteinExistence type="predicted"/>
<dbReference type="AlphaFoldDB" id="A0A7W5ZG21"/>
<reference evidence="1 2" key="1">
    <citation type="submission" date="2020-08" db="EMBL/GenBank/DDBJ databases">
        <title>Genomic Encyclopedia of Type Strains, Phase IV (KMG-IV): sequencing the most valuable type-strain genomes for metagenomic binning, comparative biology and taxonomic classification.</title>
        <authorList>
            <person name="Goeker M."/>
        </authorList>
    </citation>
    <scope>NUCLEOTIDE SEQUENCE [LARGE SCALE GENOMIC DNA]</scope>
    <source>
        <strain evidence="1 2">DSM 17976</strain>
    </source>
</reference>
<organism evidence="1 2">
    <name type="scientific">Runella defluvii</name>
    <dbReference type="NCBI Taxonomy" id="370973"/>
    <lineage>
        <taxon>Bacteria</taxon>
        <taxon>Pseudomonadati</taxon>
        <taxon>Bacteroidota</taxon>
        <taxon>Cytophagia</taxon>
        <taxon>Cytophagales</taxon>
        <taxon>Spirosomataceae</taxon>
        <taxon>Runella</taxon>
    </lineage>
</organism>
<dbReference type="RefSeq" id="WP_183971459.1">
    <property type="nucleotide sequence ID" value="NZ_JACIBY010000001.1"/>
</dbReference>
<protein>
    <submittedName>
        <fullName evidence="1">Uncharacterized protein</fullName>
    </submittedName>
</protein>
<dbReference type="EMBL" id="JACIBY010000001">
    <property type="protein sequence ID" value="MBB3836688.1"/>
    <property type="molecule type" value="Genomic_DNA"/>
</dbReference>
<evidence type="ECO:0000313" key="2">
    <source>
        <dbReference type="Proteomes" id="UP000541352"/>
    </source>
</evidence>
<sequence length="47" mass="5490">MKILKRDPLFEKVEKALLKAYQHIPAELEAEKKRKSTAHFSSKPQPK</sequence>
<comment type="caution">
    <text evidence="1">The sequence shown here is derived from an EMBL/GenBank/DDBJ whole genome shotgun (WGS) entry which is preliminary data.</text>
</comment>
<dbReference type="Proteomes" id="UP000541352">
    <property type="component" value="Unassembled WGS sequence"/>
</dbReference>
<keyword evidence="2" id="KW-1185">Reference proteome</keyword>
<gene>
    <name evidence="1" type="ORF">FHS57_000670</name>
</gene>